<dbReference type="Proteomes" id="UP001295469">
    <property type="component" value="Chromosome C01"/>
</dbReference>
<organism evidence="1">
    <name type="scientific">Brassica napus</name>
    <name type="common">Rape</name>
    <dbReference type="NCBI Taxonomy" id="3708"/>
    <lineage>
        <taxon>Eukaryota</taxon>
        <taxon>Viridiplantae</taxon>
        <taxon>Streptophyta</taxon>
        <taxon>Embryophyta</taxon>
        <taxon>Tracheophyta</taxon>
        <taxon>Spermatophyta</taxon>
        <taxon>Magnoliopsida</taxon>
        <taxon>eudicotyledons</taxon>
        <taxon>Gunneridae</taxon>
        <taxon>Pentapetalae</taxon>
        <taxon>rosids</taxon>
        <taxon>malvids</taxon>
        <taxon>Brassicales</taxon>
        <taxon>Brassicaceae</taxon>
        <taxon>Brassiceae</taxon>
        <taxon>Brassica</taxon>
    </lineage>
</organism>
<sequence>KWDRIQRGKASNTVSNTFHAAILTVMHITSPLKFRHRRASPLPLPAQLLPQISRRCDVSSACGRCFSLRLLDISFSTYQAQDLSTYGSCSQPSPSLESSLAVSLESSLVVVSLLRRSRLAVVVVKGKKGSTVRIDPRLVHRRLERRRDRRGRHNRA</sequence>
<evidence type="ECO:0000313" key="1">
    <source>
        <dbReference type="EMBL" id="CAF2074801.1"/>
    </source>
</evidence>
<gene>
    <name evidence="1" type="ORF">DARMORV10_C01P33930.1</name>
</gene>
<accession>A0A816RW11</accession>
<reference evidence="1" key="1">
    <citation type="submission" date="2021-01" db="EMBL/GenBank/DDBJ databases">
        <authorList>
            <consortium name="Genoscope - CEA"/>
            <person name="William W."/>
        </authorList>
    </citation>
    <scope>NUCLEOTIDE SEQUENCE</scope>
</reference>
<proteinExistence type="predicted"/>
<name>A0A816RW11_BRANA</name>
<protein>
    <submittedName>
        <fullName evidence="1">(rape) hypothetical protein</fullName>
    </submittedName>
</protein>
<feature type="non-terminal residue" evidence="1">
    <location>
        <position position="1"/>
    </location>
</feature>
<dbReference type="EMBL" id="HG994365">
    <property type="protein sequence ID" value="CAF2074801.1"/>
    <property type="molecule type" value="Genomic_DNA"/>
</dbReference>
<dbReference type="AlphaFoldDB" id="A0A816RW11"/>